<reference evidence="1 2" key="1">
    <citation type="submission" date="2015-03" db="EMBL/GenBank/DDBJ databases">
        <authorList>
            <consortium name="Pathogen Informatics"/>
        </authorList>
    </citation>
    <scope>NUCLEOTIDE SEQUENCE [LARGE SCALE GENOMIC DNA]</scope>
    <source>
        <strain evidence="1 2">C09601061</strain>
    </source>
</reference>
<gene>
    <name evidence="1" type="ORF">ERS007657_04213</name>
</gene>
<dbReference type="EMBL" id="CGCX01002594">
    <property type="protein sequence ID" value="CFS13848.1"/>
    <property type="molecule type" value="Genomic_DNA"/>
</dbReference>
<organism evidence="1 2">
    <name type="scientific">Mycobacterium tuberculosis</name>
    <dbReference type="NCBI Taxonomy" id="1773"/>
    <lineage>
        <taxon>Bacteria</taxon>
        <taxon>Bacillati</taxon>
        <taxon>Actinomycetota</taxon>
        <taxon>Actinomycetes</taxon>
        <taxon>Mycobacteriales</taxon>
        <taxon>Mycobacteriaceae</taxon>
        <taxon>Mycobacterium</taxon>
        <taxon>Mycobacterium tuberculosis complex</taxon>
    </lineage>
</organism>
<name>A0A654U747_MYCTX</name>
<evidence type="ECO:0000313" key="1">
    <source>
        <dbReference type="EMBL" id="CFS13848.1"/>
    </source>
</evidence>
<accession>A0A654U747</accession>
<proteinExistence type="predicted"/>
<evidence type="ECO:0000313" key="2">
    <source>
        <dbReference type="Proteomes" id="UP000046680"/>
    </source>
</evidence>
<dbReference type="AlphaFoldDB" id="A0A654U747"/>
<sequence length="55" mass="5973">MISVAAHDFSTPLQLLAQRIEFDDPLTGSHREFASTRTLTGATLPTWSAAADCRP</sequence>
<protein>
    <submittedName>
        <fullName evidence="1">Pseudouridine synthase</fullName>
    </submittedName>
</protein>
<dbReference type="Proteomes" id="UP000046680">
    <property type="component" value="Unassembled WGS sequence"/>
</dbReference>